<comment type="subcellular location">
    <subcellularLocation>
        <location evidence="8">Cytoplasm</location>
    </subcellularLocation>
</comment>
<dbReference type="Gene3D" id="3.40.50.300">
    <property type="entry name" value="P-loop containing nucleotide triphosphate hydrolases"/>
    <property type="match status" value="1"/>
</dbReference>
<sequence length="219" mass="24723">MNTRIITIDGPAGAGKTTVSRLLSQRLGCVHVDTGALYRGVAFEIRQQKIDWENDAALEEFLKDLDLNFVIEKKALALMSSGRNITNFIRTPDITMLASSSSAKPQVRAALLDIQRNIAKTKDAVFEGRDMGTVVFPDAAYKFFLFADLNVRAARRYDEMPDEKKDIRRVQKQMEMRDDKDSRRKSAPLKPAEDAIKIDSSFLTIEQVVERMIGIIEKP</sequence>
<comment type="catalytic activity">
    <reaction evidence="6 8">
        <text>dCMP + ATP = dCDP + ADP</text>
        <dbReference type="Rhea" id="RHEA:25094"/>
        <dbReference type="ChEBI" id="CHEBI:30616"/>
        <dbReference type="ChEBI" id="CHEBI:57566"/>
        <dbReference type="ChEBI" id="CHEBI:58593"/>
        <dbReference type="ChEBI" id="CHEBI:456216"/>
        <dbReference type="EC" id="2.7.4.25"/>
    </reaction>
</comment>
<evidence type="ECO:0000313" key="11">
    <source>
        <dbReference type="EMBL" id="SDU61128.1"/>
    </source>
</evidence>
<dbReference type="GO" id="GO:0005524">
    <property type="term" value="F:ATP binding"/>
    <property type="evidence" value="ECO:0007669"/>
    <property type="project" value="UniProtKB-UniRule"/>
</dbReference>
<dbReference type="InterPro" id="IPR011994">
    <property type="entry name" value="Cytidylate_kinase_dom"/>
</dbReference>
<keyword evidence="8" id="KW-0963">Cytoplasm</keyword>
<evidence type="ECO:0000313" key="12">
    <source>
        <dbReference type="Proteomes" id="UP000199608"/>
    </source>
</evidence>
<dbReference type="Proteomes" id="UP000199608">
    <property type="component" value="Unassembled WGS sequence"/>
</dbReference>
<protein>
    <recommendedName>
        <fullName evidence="8">Cytidylate kinase</fullName>
        <shortName evidence="8">CK</shortName>
        <ecNumber evidence="8">2.7.4.25</ecNumber>
    </recommendedName>
    <alternativeName>
        <fullName evidence="8">Cytidine monophosphate kinase</fullName>
        <shortName evidence="8">CMP kinase</shortName>
    </alternativeName>
</protein>
<comment type="catalytic activity">
    <reaction evidence="7 8">
        <text>CMP + ATP = CDP + ADP</text>
        <dbReference type="Rhea" id="RHEA:11600"/>
        <dbReference type="ChEBI" id="CHEBI:30616"/>
        <dbReference type="ChEBI" id="CHEBI:58069"/>
        <dbReference type="ChEBI" id="CHEBI:60377"/>
        <dbReference type="ChEBI" id="CHEBI:456216"/>
        <dbReference type="EC" id="2.7.4.25"/>
    </reaction>
</comment>
<dbReference type="EC" id="2.7.4.25" evidence="8"/>
<name>A0A1H2JY91_9BACT</name>
<dbReference type="InterPro" id="IPR027417">
    <property type="entry name" value="P-loop_NTPase"/>
</dbReference>
<dbReference type="Pfam" id="PF02224">
    <property type="entry name" value="Cytidylate_kin"/>
    <property type="match status" value="1"/>
</dbReference>
<gene>
    <name evidence="8" type="primary">cmk</name>
    <name evidence="11" type="ORF">SAMN04487931_11718</name>
</gene>
<keyword evidence="5 8" id="KW-0067">ATP-binding</keyword>
<evidence type="ECO:0000256" key="5">
    <source>
        <dbReference type="ARBA" id="ARBA00022840"/>
    </source>
</evidence>
<feature type="domain" description="Cytidylate kinase" evidence="10">
    <location>
        <begin position="6"/>
        <end position="217"/>
    </location>
</feature>
<keyword evidence="3 8" id="KW-0547">Nucleotide-binding</keyword>
<keyword evidence="4 8" id="KW-0418">Kinase</keyword>
<dbReference type="GO" id="GO:0005737">
    <property type="term" value="C:cytoplasm"/>
    <property type="evidence" value="ECO:0007669"/>
    <property type="project" value="UniProtKB-SubCell"/>
</dbReference>
<evidence type="ECO:0000256" key="8">
    <source>
        <dbReference type="HAMAP-Rule" id="MF_00238"/>
    </source>
</evidence>
<evidence type="ECO:0000256" key="4">
    <source>
        <dbReference type="ARBA" id="ARBA00022777"/>
    </source>
</evidence>
<dbReference type="GO" id="GO:0006220">
    <property type="term" value="P:pyrimidine nucleotide metabolic process"/>
    <property type="evidence" value="ECO:0007669"/>
    <property type="project" value="UniProtKB-UniRule"/>
</dbReference>
<reference evidence="12" key="1">
    <citation type="submission" date="2016-10" db="EMBL/GenBank/DDBJ databases">
        <authorList>
            <person name="Varghese N."/>
            <person name="Submissions S."/>
        </authorList>
    </citation>
    <scope>NUCLEOTIDE SEQUENCE [LARGE SCALE GENOMIC DNA]</scope>
    <source>
        <strain evidence="12">DSM 3384</strain>
    </source>
</reference>
<dbReference type="AlphaFoldDB" id="A0A1H2JY91"/>
<dbReference type="EMBL" id="FNLL01000017">
    <property type="protein sequence ID" value="SDU61128.1"/>
    <property type="molecule type" value="Genomic_DNA"/>
</dbReference>
<evidence type="ECO:0000256" key="3">
    <source>
        <dbReference type="ARBA" id="ARBA00022741"/>
    </source>
</evidence>
<evidence type="ECO:0000256" key="7">
    <source>
        <dbReference type="ARBA" id="ARBA00048478"/>
    </source>
</evidence>
<dbReference type="RefSeq" id="WP_092237985.1">
    <property type="nucleotide sequence ID" value="NZ_FNLL01000017.1"/>
</dbReference>
<feature type="binding site" evidence="8">
    <location>
        <begin position="10"/>
        <end position="18"/>
    </location>
    <ligand>
        <name>ATP</name>
        <dbReference type="ChEBI" id="CHEBI:30616"/>
    </ligand>
</feature>
<organism evidence="11 12">
    <name type="scientific">Desulfobacula phenolica</name>
    <dbReference type="NCBI Taxonomy" id="90732"/>
    <lineage>
        <taxon>Bacteria</taxon>
        <taxon>Pseudomonadati</taxon>
        <taxon>Thermodesulfobacteriota</taxon>
        <taxon>Desulfobacteria</taxon>
        <taxon>Desulfobacterales</taxon>
        <taxon>Desulfobacteraceae</taxon>
        <taxon>Desulfobacula</taxon>
    </lineage>
</organism>
<evidence type="ECO:0000256" key="2">
    <source>
        <dbReference type="ARBA" id="ARBA00022679"/>
    </source>
</evidence>
<accession>A0A1H2JY91</accession>
<dbReference type="InterPro" id="IPR003136">
    <property type="entry name" value="Cytidylate_kin"/>
</dbReference>
<evidence type="ECO:0000256" key="9">
    <source>
        <dbReference type="SAM" id="MobiDB-lite"/>
    </source>
</evidence>
<evidence type="ECO:0000259" key="10">
    <source>
        <dbReference type="Pfam" id="PF02224"/>
    </source>
</evidence>
<dbReference type="GO" id="GO:0036431">
    <property type="term" value="F:dCMP kinase activity"/>
    <property type="evidence" value="ECO:0007669"/>
    <property type="project" value="InterPro"/>
</dbReference>
<keyword evidence="12" id="KW-1185">Reference proteome</keyword>
<dbReference type="NCBIfam" id="TIGR00017">
    <property type="entry name" value="cmk"/>
    <property type="match status" value="1"/>
</dbReference>
<dbReference type="GO" id="GO:0036430">
    <property type="term" value="F:CMP kinase activity"/>
    <property type="evidence" value="ECO:0007669"/>
    <property type="project" value="RHEA"/>
</dbReference>
<evidence type="ECO:0000256" key="6">
    <source>
        <dbReference type="ARBA" id="ARBA00047615"/>
    </source>
</evidence>
<feature type="region of interest" description="Disordered" evidence="9">
    <location>
        <begin position="162"/>
        <end position="190"/>
    </location>
</feature>
<proteinExistence type="inferred from homology"/>
<feature type="compositionally biased region" description="Basic and acidic residues" evidence="9">
    <location>
        <begin position="162"/>
        <end position="184"/>
    </location>
</feature>
<evidence type="ECO:0000256" key="1">
    <source>
        <dbReference type="ARBA" id="ARBA00009427"/>
    </source>
</evidence>
<dbReference type="HAMAP" id="MF_00238">
    <property type="entry name" value="Cytidyl_kinase_type1"/>
    <property type="match status" value="1"/>
</dbReference>
<comment type="similarity">
    <text evidence="1 8">Belongs to the cytidylate kinase family. Type 1 subfamily.</text>
</comment>
<keyword evidence="2 8" id="KW-0808">Transferase</keyword>
<dbReference type="CDD" id="cd02020">
    <property type="entry name" value="CMPK"/>
    <property type="match status" value="1"/>
</dbReference>
<dbReference type="SUPFAM" id="SSF52540">
    <property type="entry name" value="P-loop containing nucleoside triphosphate hydrolases"/>
    <property type="match status" value="1"/>
</dbReference>